<dbReference type="InterPro" id="IPR020904">
    <property type="entry name" value="Sc_DH/Rdtase_CS"/>
</dbReference>
<organism evidence="4 5">
    <name type="scientific">Choiromyces venosus 120613-1</name>
    <dbReference type="NCBI Taxonomy" id="1336337"/>
    <lineage>
        <taxon>Eukaryota</taxon>
        <taxon>Fungi</taxon>
        <taxon>Dikarya</taxon>
        <taxon>Ascomycota</taxon>
        <taxon>Pezizomycotina</taxon>
        <taxon>Pezizomycetes</taxon>
        <taxon>Pezizales</taxon>
        <taxon>Tuberaceae</taxon>
        <taxon>Choiromyces</taxon>
    </lineage>
</organism>
<dbReference type="AlphaFoldDB" id="A0A3N4JNZ3"/>
<keyword evidence="5" id="KW-1185">Reference proteome</keyword>
<reference evidence="4 5" key="1">
    <citation type="journal article" date="2018" name="Nat. Ecol. Evol.">
        <title>Pezizomycetes genomes reveal the molecular basis of ectomycorrhizal truffle lifestyle.</title>
        <authorList>
            <person name="Murat C."/>
            <person name="Payen T."/>
            <person name="Noel B."/>
            <person name="Kuo A."/>
            <person name="Morin E."/>
            <person name="Chen J."/>
            <person name="Kohler A."/>
            <person name="Krizsan K."/>
            <person name="Balestrini R."/>
            <person name="Da Silva C."/>
            <person name="Montanini B."/>
            <person name="Hainaut M."/>
            <person name="Levati E."/>
            <person name="Barry K.W."/>
            <person name="Belfiori B."/>
            <person name="Cichocki N."/>
            <person name="Clum A."/>
            <person name="Dockter R.B."/>
            <person name="Fauchery L."/>
            <person name="Guy J."/>
            <person name="Iotti M."/>
            <person name="Le Tacon F."/>
            <person name="Lindquist E.A."/>
            <person name="Lipzen A."/>
            <person name="Malagnac F."/>
            <person name="Mello A."/>
            <person name="Molinier V."/>
            <person name="Miyauchi S."/>
            <person name="Poulain J."/>
            <person name="Riccioni C."/>
            <person name="Rubini A."/>
            <person name="Sitrit Y."/>
            <person name="Splivallo R."/>
            <person name="Traeger S."/>
            <person name="Wang M."/>
            <person name="Zifcakova L."/>
            <person name="Wipf D."/>
            <person name="Zambonelli A."/>
            <person name="Paolocci F."/>
            <person name="Nowrousian M."/>
            <person name="Ottonello S."/>
            <person name="Baldrian P."/>
            <person name="Spatafora J.W."/>
            <person name="Henrissat B."/>
            <person name="Nagy L.G."/>
            <person name="Aury J.M."/>
            <person name="Wincker P."/>
            <person name="Grigoriev I.V."/>
            <person name="Bonfante P."/>
            <person name="Martin F.M."/>
        </authorList>
    </citation>
    <scope>NUCLEOTIDE SEQUENCE [LARGE SCALE GENOMIC DNA]</scope>
    <source>
        <strain evidence="4 5">120613-1</strain>
    </source>
</reference>
<dbReference type="Proteomes" id="UP000276215">
    <property type="component" value="Unassembled WGS sequence"/>
</dbReference>
<dbReference type="SUPFAM" id="SSF51735">
    <property type="entry name" value="NAD(P)-binding Rossmann-fold domains"/>
    <property type="match status" value="1"/>
</dbReference>
<evidence type="ECO:0000256" key="3">
    <source>
        <dbReference type="ARBA" id="ARBA00023002"/>
    </source>
</evidence>
<dbReference type="STRING" id="1336337.A0A3N4JNZ3"/>
<evidence type="ECO:0000256" key="2">
    <source>
        <dbReference type="ARBA" id="ARBA00022857"/>
    </source>
</evidence>
<accession>A0A3N4JNZ3</accession>
<evidence type="ECO:0000313" key="5">
    <source>
        <dbReference type="Proteomes" id="UP000276215"/>
    </source>
</evidence>
<name>A0A3N4JNZ3_9PEZI</name>
<keyword evidence="2" id="KW-0521">NADP</keyword>
<dbReference type="GO" id="GO:0050085">
    <property type="term" value="F:mannitol 2-dehydrogenase (NADP+) activity"/>
    <property type="evidence" value="ECO:0007669"/>
    <property type="project" value="UniProtKB-ARBA"/>
</dbReference>
<protein>
    <submittedName>
        <fullName evidence="4">NAD(P)-binding protein</fullName>
    </submittedName>
</protein>
<sequence>MPCPREKPTCTDCECSTDSADGGALLVDFTTNGNTCEGDVSRTHDMVVGTGRPGSAAAFVDVQLKLESGDKMAQLPRIIRNFSLVEKVCVVTGGARGLGFNMTEGFLQAGARGAAILDILEAEGEAAAETLTKSYDVPVFFYKVDITKDEAVEKVFTQIVKDLGSVDVLLCSAGIADSNMPAETYPMARFRRLMDINVSGLMKCSQEAAKQMMKQFSGGSIILMASMSSHIVNYPQEQCCYNASKAAVRHLGASLALEWSKYGIRVNSVSPGYMDTELNRAPALAAQKKIWCDRTPMNRLGNEDELNNLALFLASPASSFMTGSDVIIDGGYCLP</sequence>
<dbReference type="Gene3D" id="3.40.50.720">
    <property type="entry name" value="NAD(P)-binding Rossmann-like Domain"/>
    <property type="match status" value="1"/>
</dbReference>
<dbReference type="InterPro" id="IPR036291">
    <property type="entry name" value="NAD(P)-bd_dom_sf"/>
</dbReference>
<dbReference type="FunFam" id="3.40.50.720:FF:000090">
    <property type="entry name" value="NADP-dependent mannitol dehydrogenase"/>
    <property type="match status" value="1"/>
</dbReference>
<proteinExistence type="inferred from homology"/>
<dbReference type="InterPro" id="IPR002347">
    <property type="entry name" value="SDR_fam"/>
</dbReference>
<dbReference type="EMBL" id="ML120383">
    <property type="protein sequence ID" value="RPB00004.1"/>
    <property type="molecule type" value="Genomic_DNA"/>
</dbReference>
<keyword evidence="3" id="KW-0560">Oxidoreductase</keyword>
<gene>
    <name evidence="4" type="ORF">L873DRAFT_1737330</name>
</gene>
<dbReference type="PANTHER" id="PTHR43008">
    <property type="entry name" value="BENZIL REDUCTASE"/>
    <property type="match status" value="1"/>
</dbReference>
<dbReference type="PRINTS" id="PR00081">
    <property type="entry name" value="GDHRDH"/>
</dbReference>
<dbReference type="OrthoDB" id="5325318at2759"/>
<comment type="similarity">
    <text evidence="1">Belongs to the short-chain dehydrogenases/reductases (SDR) family.</text>
</comment>
<evidence type="ECO:0000256" key="1">
    <source>
        <dbReference type="ARBA" id="ARBA00006484"/>
    </source>
</evidence>
<dbReference type="GO" id="GO:0050664">
    <property type="term" value="F:oxidoreductase activity, acting on NAD(P)H, oxygen as acceptor"/>
    <property type="evidence" value="ECO:0007669"/>
    <property type="project" value="TreeGrafter"/>
</dbReference>
<dbReference type="PRINTS" id="PR00080">
    <property type="entry name" value="SDRFAMILY"/>
</dbReference>
<dbReference type="PROSITE" id="PS00061">
    <property type="entry name" value="ADH_SHORT"/>
    <property type="match status" value="1"/>
</dbReference>
<dbReference type="GO" id="GO:0019594">
    <property type="term" value="P:mannitol metabolic process"/>
    <property type="evidence" value="ECO:0007669"/>
    <property type="project" value="UniProtKB-ARBA"/>
</dbReference>
<evidence type="ECO:0000313" key="4">
    <source>
        <dbReference type="EMBL" id="RPB00004.1"/>
    </source>
</evidence>
<dbReference type="Pfam" id="PF13561">
    <property type="entry name" value="adh_short_C2"/>
    <property type="match status" value="1"/>
</dbReference>
<dbReference type="PANTHER" id="PTHR43008:SF4">
    <property type="entry name" value="CHAIN DEHYDROGENASE, PUTATIVE (AFU_ORTHOLOGUE AFUA_4G08710)-RELATED"/>
    <property type="match status" value="1"/>
</dbReference>